<reference evidence="1" key="1">
    <citation type="submission" date="2020-12" db="EMBL/GenBank/DDBJ databases">
        <authorList>
            <person name="Mcmullen J.G."/>
        </authorList>
    </citation>
    <scope>NUCLEOTIDE SEQUENCE</scope>
    <source>
        <strain evidence="1">Dm-2019-70</strain>
    </source>
</reference>
<dbReference type="CDD" id="cd10451">
    <property type="entry name" value="GIY-YIG_LuxR_like"/>
    <property type="match status" value="1"/>
</dbReference>
<protein>
    <submittedName>
        <fullName evidence="1">GIY-YIG nuclease family protein</fullName>
    </submittedName>
</protein>
<accession>A0AA41EN82</accession>
<sequence>MNKKDLIQQYKLTPTFYGVIQIKNNQTGQTFIDAVPNIHNRWGYYQTNLNNHFYHDTALQADWDRLGADAFSYSVLWKKDTTDVINLRHKLKDLKQEWLEKSQPAYNQN</sequence>
<comment type="caution">
    <text evidence="1">The sequence shown here is derived from an EMBL/GenBank/DDBJ whole genome shotgun (WGS) entry which is preliminary data.</text>
</comment>
<evidence type="ECO:0000313" key="1">
    <source>
        <dbReference type="EMBL" id="MBS1009873.1"/>
    </source>
</evidence>
<dbReference type="InterPro" id="IPR035901">
    <property type="entry name" value="GIY-YIG_endonuc_sf"/>
</dbReference>
<dbReference type="EMBL" id="JAERKF010000003">
    <property type="protein sequence ID" value="MBS1009873.1"/>
    <property type="molecule type" value="Genomic_DNA"/>
</dbReference>
<proteinExistence type="predicted"/>
<dbReference type="Proteomes" id="UP000676478">
    <property type="component" value="Unassembled WGS sequence"/>
</dbReference>
<dbReference type="SUPFAM" id="SSF82771">
    <property type="entry name" value="GIY-YIG endonuclease"/>
    <property type="match status" value="1"/>
</dbReference>
<dbReference type="Gene3D" id="3.40.1440.10">
    <property type="entry name" value="GIY-YIG endonuclease"/>
    <property type="match status" value="1"/>
</dbReference>
<evidence type="ECO:0000313" key="2">
    <source>
        <dbReference type="Proteomes" id="UP000676478"/>
    </source>
</evidence>
<gene>
    <name evidence="1" type="ORF">JK167_03365</name>
</gene>
<name>A0AA41EN82_LEVBR</name>
<dbReference type="AlphaFoldDB" id="A0AA41EN82"/>
<organism evidence="1 2">
    <name type="scientific">Levilactobacillus brevis</name>
    <name type="common">Lactobacillus brevis</name>
    <dbReference type="NCBI Taxonomy" id="1580"/>
    <lineage>
        <taxon>Bacteria</taxon>
        <taxon>Bacillati</taxon>
        <taxon>Bacillota</taxon>
        <taxon>Bacilli</taxon>
        <taxon>Lactobacillales</taxon>
        <taxon>Lactobacillaceae</taxon>
        <taxon>Levilactobacillus</taxon>
    </lineage>
</organism>
<dbReference type="RefSeq" id="WP_039105984.1">
    <property type="nucleotide sequence ID" value="NZ_CAKMAP010000001.1"/>
</dbReference>
<reference evidence="1" key="2">
    <citation type="submission" date="2022-09" db="EMBL/GenBank/DDBJ databases">
        <title>Genome-inferred correspondence between phylogeny and metabolic traits in the wild Drosophila gut microbiome.</title>
        <authorList>
            <person name="Bueno E."/>
            <person name="Blow F."/>
            <person name="Douglas A.E."/>
        </authorList>
    </citation>
    <scope>NUCLEOTIDE SEQUENCE</scope>
    <source>
        <strain evidence="1">Dm-2019-70</strain>
    </source>
</reference>